<name>A0A0P1B1G5_PLAHL</name>
<feature type="compositionally biased region" description="Polar residues" evidence="2">
    <location>
        <begin position="619"/>
        <end position="628"/>
    </location>
</feature>
<dbReference type="GeneID" id="36398814"/>
<organism evidence="3 4">
    <name type="scientific">Plasmopara halstedii</name>
    <name type="common">Downy mildew of sunflower</name>
    <dbReference type="NCBI Taxonomy" id="4781"/>
    <lineage>
        <taxon>Eukaryota</taxon>
        <taxon>Sar</taxon>
        <taxon>Stramenopiles</taxon>
        <taxon>Oomycota</taxon>
        <taxon>Peronosporomycetes</taxon>
        <taxon>Peronosporales</taxon>
        <taxon>Peronosporaceae</taxon>
        <taxon>Plasmopara</taxon>
    </lineage>
</organism>
<keyword evidence="4" id="KW-1185">Reference proteome</keyword>
<evidence type="ECO:0000313" key="4">
    <source>
        <dbReference type="Proteomes" id="UP000054928"/>
    </source>
</evidence>
<evidence type="ECO:0000256" key="1">
    <source>
        <dbReference type="SAM" id="Coils"/>
    </source>
</evidence>
<reference evidence="4" key="1">
    <citation type="submission" date="2014-09" db="EMBL/GenBank/DDBJ databases">
        <authorList>
            <person name="Sharma Rahul"/>
            <person name="Thines Marco"/>
        </authorList>
    </citation>
    <scope>NUCLEOTIDE SEQUENCE [LARGE SCALE GENOMIC DNA]</scope>
</reference>
<feature type="region of interest" description="Disordered" evidence="2">
    <location>
        <begin position="257"/>
        <end position="299"/>
    </location>
</feature>
<evidence type="ECO:0000256" key="2">
    <source>
        <dbReference type="SAM" id="MobiDB-lite"/>
    </source>
</evidence>
<feature type="coiled-coil region" evidence="1">
    <location>
        <begin position="340"/>
        <end position="430"/>
    </location>
</feature>
<dbReference type="RefSeq" id="XP_024583474.1">
    <property type="nucleotide sequence ID" value="XM_024718036.1"/>
</dbReference>
<dbReference type="OrthoDB" id="200110at2759"/>
<evidence type="ECO:0000313" key="3">
    <source>
        <dbReference type="EMBL" id="CEG47105.1"/>
    </source>
</evidence>
<proteinExistence type="predicted"/>
<dbReference type="PANTHER" id="PTHR38019:SF1">
    <property type="entry name" value="N-ACETYLTRANSFERASE DOMAIN-CONTAINING PROTEIN"/>
    <property type="match status" value="1"/>
</dbReference>
<dbReference type="AlphaFoldDB" id="A0A0P1B1G5"/>
<feature type="region of interest" description="Disordered" evidence="2">
    <location>
        <begin position="567"/>
        <end position="628"/>
    </location>
</feature>
<dbReference type="Proteomes" id="UP000054928">
    <property type="component" value="Unassembled WGS sequence"/>
</dbReference>
<dbReference type="OMA" id="FYKMKVT"/>
<protein>
    <submittedName>
        <fullName evidence="3">Uncharacterized protein</fullName>
    </submittedName>
</protein>
<accession>A0A0P1B1G5</accession>
<sequence>MLSPSRACSIGPFNIADSGFGKFEIRDNEDGEAITLDNFDETDAMADPILNSPRSIEACRMLGLEFSELIFHPLEYFLSSSKGFCRTLEDREFAAKRAARYEKNRQIQLRNVRAQRHELIEAQLQKLQGLMSLKTRTFCRSPVGAARLGFGITPKCCSTEAQALTVIEREKRELERIQQRQALEVQQMLNFEYKLTELQQERERKEIEQKRREELLVMERIQRQREVDELKRRREIERAEQHRQELQVAKQQALEQRRDLRRREQRAKQEEARRLRDAQLSERERQRHHEEARKQNEMQLKARELAEKQARNSARIANVLHEKDLQRSAQLEEAARKQQLIDERRQALEYERRMKEEEGRLQGLRKKEAIEGVQRQLAMIEEKRREQLQEKERLAQLRLVQREYEKEQHLKAQQREERRLERERRSAYERMEAHLHEKQAAVLRKTKMKAMAAQRMQEYKHASVRARLQDAKLREEEIQSALQRKNRQDEYRAKLLLSRIETDNHRIEHLQEQRASLIRRRQEIKQRAGRQKHEILESFYKMKVTKKLNLPKHIRLKIGIGRPRSASEALYPTQSLQTESKGVERPSGNSRRPMSAVARRSRCATISRQRITSRERQNTSDTDSCCGSHSAESAEEFVNFADEKIIAMINDLQRRQNEELLEVLQEEHHAEEQREHLLHQASADPRERGRIERLFDIERGLASERIMQITHRHECTLAAMMHELQAI</sequence>
<dbReference type="PANTHER" id="PTHR38019">
    <property type="entry name" value="KDA ANTIGEN P200, PUTATIVE-RELATED"/>
    <property type="match status" value="1"/>
</dbReference>
<feature type="coiled-coil region" evidence="1">
    <location>
        <begin position="468"/>
        <end position="527"/>
    </location>
</feature>
<dbReference type="EMBL" id="CCYD01002371">
    <property type="protein sequence ID" value="CEG47105.1"/>
    <property type="molecule type" value="Genomic_DNA"/>
</dbReference>
<keyword evidence="1" id="KW-0175">Coiled coil</keyword>